<dbReference type="Proteomes" id="UP000436284">
    <property type="component" value="Unassembled WGS sequence"/>
</dbReference>
<evidence type="ECO:0000313" key="2">
    <source>
        <dbReference type="Proteomes" id="UP000436284"/>
    </source>
</evidence>
<dbReference type="OrthoDB" id="2401088at2"/>
<sequence length="114" mass="13521">MHEEKFNIIEGKEMTLESLGYEIEEITGMAVQDFKGDTSRFVAKKPNLDQEFETFNVRYDFKESHDFVDVVFTTEKKENLEDYDFDDKEVKVQLLTYKRMDAPTDNESDKVEEQ</sequence>
<keyword evidence="2" id="KW-1185">Reference proteome</keyword>
<accession>A0A6N8U4Z4</accession>
<dbReference type="EMBL" id="WUUK01000002">
    <property type="protein sequence ID" value="MXQ50669.1"/>
    <property type="molecule type" value="Genomic_DNA"/>
</dbReference>
<dbReference type="AlphaFoldDB" id="A0A6N8U4Z4"/>
<reference evidence="1 2" key="1">
    <citation type="submission" date="2019-12" db="EMBL/GenBank/DDBJ databases">
        <title>Salinicoccus cyprini sp. nov., isolated from gastro-intestinal tract of mirror carp, Cyprinus carpio var. specularis, collected from Gobind Sagar Reservoir, Himachal Pradesh, India.</title>
        <authorList>
            <person name="Talwar C."/>
            <person name="Singh A.K."/>
            <person name="Lal R."/>
            <person name="Negi R.K."/>
        </authorList>
    </citation>
    <scope>NUCLEOTIDE SEQUENCE [LARGE SCALE GENOMIC DNA]</scope>
    <source>
        <strain evidence="1 2">J-82</strain>
    </source>
</reference>
<name>A0A6N8U4Z4_9STAP</name>
<protein>
    <submittedName>
        <fullName evidence="1">Uncharacterized protein</fullName>
    </submittedName>
</protein>
<evidence type="ECO:0000313" key="1">
    <source>
        <dbReference type="EMBL" id="MXQ50669.1"/>
    </source>
</evidence>
<comment type="caution">
    <text evidence="1">The sequence shown here is derived from an EMBL/GenBank/DDBJ whole genome shotgun (WGS) entry which is preliminary data.</text>
</comment>
<organism evidence="1 2">
    <name type="scientific">Salinicoccus hispanicus</name>
    <dbReference type="NCBI Taxonomy" id="157225"/>
    <lineage>
        <taxon>Bacteria</taxon>
        <taxon>Bacillati</taxon>
        <taxon>Bacillota</taxon>
        <taxon>Bacilli</taxon>
        <taxon>Bacillales</taxon>
        <taxon>Staphylococcaceae</taxon>
        <taxon>Salinicoccus</taxon>
    </lineage>
</organism>
<gene>
    <name evidence="1" type="ORF">GQ671_05235</name>
</gene>
<proteinExistence type="predicted"/>
<dbReference type="RefSeq" id="WP_160653765.1">
    <property type="nucleotide sequence ID" value="NZ_JBHRWU010000001.1"/>
</dbReference>